<reference evidence="2 3" key="1">
    <citation type="submission" date="2024-06" db="EMBL/GenBank/DDBJ databases">
        <title>The Natural Products Discovery Center: Release of the First 8490 Sequenced Strains for Exploring Actinobacteria Biosynthetic Diversity.</title>
        <authorList>
            <person name="Kalkreuter E."/>
            <person name="Kautsar S.A."/>
            <person name="Yang D."/>
            <person name="Bader C.D."/>
            <person name="Teijaro C.N."/>
            <person name="Fluegel L."/>
            <person name="Davis C.M."/>
            <person name="Simpson J.R."/>
            <person name="Lauterbach L."/>
            <person name="Steele A.D."/>
            <person name="Gui C."/>
            <person name="Meng S."/>
            <person name="Li G."/>
            <person name="Viehrig K."/>
            <person name="Ye F."/>
            <person name="Su P."/>
            <person name="Kiefer A.F."/>
            <person name="Nichols A."/>
            <person name="Cepeda A.J."/>
            <person name="Yan W."/>
            <person name="Fan B."/>
            <person name="Jiang Y."/>
            <person name="Adhikari A."/>
            <person name="Zheng C.-J."/>
            <person name="Schuster L."/>
            <person name="Cowan T.M."/>
            <person name="Smanski M.J."/>
            <person name="Chevrette M.G."/>
            <person name="De Carvalho L.P.S."/>
            <person name="Shen B."/>
        </authorList>
    </citation>
    <scope>NUCLEOTIDE SEQUENCE [LARGE SCALE GENOMIC DNA]</scope>
    <source>
        <strain evidence="2 3">NPDC005137</strain>
    </source>
</reference>
<evidence type="ECO:0000313" key="2">
    <source>
        <dbReference type="EMBL" id="MET8438740.1"/>
    </source>
</evidence>
<feature type="compositionally biased region" description="Low complexity" evidence="1">
    <location>
        <begin position="1"/>
        <end position="11"/>
    </location>
</feature>
<comment type="caution">
    <text evidence="2">The sequence shown here is derived from an EMBL/GenBank/DDBJ whole genome shotgun (WGS) entry which is preliminary data.</text>
</comment>
<name>A0ABV2ULN6_9ACTN</name>
<feature type="region of interest" description="Disordered" evidence="1">
    <location>
        <begin position="1"/>
        <end position="35"/>
    </location>
</feature>
<protein>
    <submittedName>
        <fullName evidence="2">Uncharacterized protein</fullName>
    </submittedName>
</protein>
<keyword evidence="3" id="KW-1185">Reference proteome</keyword>
<dbReference type="EMBL" id="JBEXIP010000069">
    <property type="protein sequence ID" value="MET8438740.1"/>
    <property type="molecule type" value="Genomic_DNA"/>
</dbReference>
<evidence type="ECO:0000256" key="1">
    <source>
        <dbReference type="SAM" id="MobiDB-lite"/>
    </source>
</evidence>
<organism evidence="2 3">
    <name type="scientific">Streptomyces sp. 900116325</name>
    <dbReference type="NCBI Taxonomy" id="3154295"/>
    <lineage>
        <taxon>Bacteria</taxon>
        <taxon>Bacillati</taxon>
        <taxon>Actinomycetota</taxon>
        <taxon>Actinomycetes</taxon>
        <taxon>Kitasatosporales</taxon>
        <taxon>Streptomycetaceae</taxon>
        <taxon>Streptomyces</taxon>
    </lineage>
</organism>
<dbReference type="RefSeq" id="WP_356713170.1">
    <property type="nucleotide sequence ID" value="NZ_JBEXIP010000069.1"/>
</dbReference>
<feature type="region of interest" description="Disordered" evidence="1">
    <location>
        <begin position="62"/>
        <end position="88"/>
    </location>
</feature>
<proteinExistence type="predicted"/>
<gene>
    <name evidence="2" type="ORF">ABZV61_39825</name>
</gene>
<accession>A0ABV2ULN6</accession>
<dbReference type="Proteomes" id="UP001550044">
    <property type="component" value="Unassembled WGS sequence"/>
</dbReference>
<sequence length="88" mass="10276">MTRYSRYTGYPGRPPTRRWRRPRQQLGSRNGHYPPAVFQQPYTELRMAVLVVLQFPQALSPPPDGRLLPLTRPLRAKELQHSGQIGRR</sequence>
<evidence type="ECO:0000313" key="3">
    <source>
        <dbReference type="Proteomes" id="UP001550044"/>
    </source>
</evidence>